<protein>
    <recommendedName>
        <fullName evidence="2">arylamine N-acetyltransferase</fullName>
        <ecNumber evidence="2">2.3.1.5</ecNumber>
    </recommendedName>
</protein>
<name>A0ABM0KAH2_APLCA</name>
<evidence type="ECO:0000313" key="4">
    <source>
        <dbReference type="RefSeq" id="XP_005112855.1"/>
    </source>
</evidence>
<gene>
    <name evidence="4" type="primary">LOC101854469</name>
</gene>
<organism evidence="3 4">
    <name type="scientific">Aplysia californica</name>
    <name type="common">California sea hare</name>
    <dbReference type="NCBI Taxonomy" id="6500"/>
    <lineage>
        <taxon>Eukaryota</taxon>
        <taxon>Metazoa</taxon>
        <taxon>Spiralia</taxon>
        <taxon>Lophotrochozoa</taxon>
        <taxon>Mollusca</taxon>
        <taxon>Gastropoda</taxon>
        <taxon>Heterobranchia</taxon>
        <taxon>Euthyneura</taxon>
        <taxon>Tectipleura</taxon>
        <taxon>Aplysiida</taxon>
        <taxon>Aplysioidea</taxon>
        <taxon>Aplysiidae</taxon>
        <taxon>Aplysia</taxon>
    </lineage>
</organism>
<evidence type="ECO:0000313" key="3">
    <source>
        <dbReference type="Proteomes" id="UP000694888"/>
    </source>
</evidence>
<accession>A0ABM0KAH2</accession>
<dbReference type="InterPro" id="IPR001447">
    <property type="entry name" value="Arylamine_N-AcTrfase"/>
</dbReference>
<keyword evidence="3" id="KW-1185">Reference proteome</keyword>
<dbReference type="PANTHER" id="PTHR11786">
    <property type="entry name" value="N-HYDROXYARYLAMINE O-ACETYLTRANSFERASE"/>
    <property type="match status" value="1"/>
</dbReference>
<reference evidence="4" key="1">
    <citation type="submission" date="2025-08" db="UniProtKB">
        <authorList>
            <consortium name="RefSeq"/>
        </authorList>
    </citation>
    <scope>IDENTIFICATION</scope>
</reference>
<evidence type="ECO:0000256" key="2">
    <source>
        <dbReference type="ARBA" id="ARBA00012701"/>
    </source>
</evidence>
<evidence type="ECO:0000256" key="1">
    <source>
        <dbReference type="ARBA" id="ARBA00006547"/>
    </source>
</evidence>
<dbReference type="EC" id="2.3.1.5" evidence="2"/>
<proteinExistence type="inferred from homology"/>
<dbReference type="GeneID" id="101854469"/>
<dbReference type="Proteomes" id="UP000694888">
    <property type="component" value="Unplaced"/>
</dbReference>
<comment type="similarity">
    <text evidence="1">Belongs to the arylamine N-acetyltransferase family.</text>
</comment>
<dbReference type="RefSeq" id="XP_005112855.1">
    <property type="nucleotide sequence ID" value="XM_005112798.3"/>
</dbReference>
<dbReference type="SUPFAM" id="SSF54001">
    <property type="entry name" value="Cysteine proteinases"/>
    <property type="match status" value="1"/>
</dbReference>
<dbReference type="Pfam" id="PF00797">
    <property type="entry name" value="Acetyltransf_2"/>
    <property type="match status" value="1"/>
</dbReference>
<dbReference type="Gene3D" id="3.30.2140.20">
    <property type="match status" value="1"/>
</dbReference>
<dbReference type="InterPro" id="IPR038765">
    <property type="entry name" value="Papain-like_cys_pep_sf"/>
</dbReference>
<dbReference type="InterPro" id="IPR053710">
    <property type="entry name" value="Arylamine_NAT_domain_sf"/>
</dbReference>
<dbReference type="PANTHER" id="PTHR11786:SF0">
    <property type="entry name" value="ARYLAMINE N-ACETYLTRANSFERASE 4-RELATED"/>
    <property type="match status" value="1"/>
</dbReference>
<sequence>MSMFTKDEALSFLKNNLKVRDVEKRLETDRRSLLDDFVVAMQTQLVFQNLRLLSVPKAQRRRQTVEEIKSDLLSGVGGLCYNLNVSAFFLLQALGYRASMVHATCTSSVLFPDNHVVVYVCDVATPGDKFLVEVGFGFPTYRAISLDFEKESPEYIDSFIEYKYIRHEGKVLRMHRKGCPIRAMGKKNPLVDFVVGDWRRFYLVEPESTTQLAEFDEDFDQVFQNPAASPFHGSFRVIGFPNRKAVMVVNQKTMIEDDKGDLQVSAIEGGDDGVVAKVKELFPVLPDQLVQDAMTNFRASS</sequence>